<proteinExistence type="inferred from homology"/>
<feature type="chain" id="PRO_5030892628" description="Lectin-like protein BA14k" evidence="7">
    <location>
        <begin position="20"/>
        <end position="143"/>
    </location>
</feature>
<evidence type="ECO:0000256" key="7">
    <source>
        <dbReference type="SAM" id="SignalP"/>
    </source>
</evidence>
<evidence type="ECO:0000256" key="3">
    <source>
        <dbReference type="ARBA" id="ARBA00020552"/>
    </source>
</evidence>
<evidence type="ECO:0000256" key="4">
    <source>
        <dbReference type="ARBA" id="ARBA00022475"/>
    </source>
</evidence>
<keyword evidence="4" id="KW-0472">Membrane</keyword>
<dbReference type="GO" id="GO:0030246">
    <property type="term" value="F:carbohydrate binding"/>
    <property type="evidence" value="ECO:0007669"/>
    <property type="project" value="UniProtKB-KW"/>
</dbReference>
<name>A0A7W6NMI7_9HYPH</name>
<keyword evidence="5" id="KW-0430">Lectin</keyword>
<organism evidence="8 9">
    <name type="scientific">Gellertiella hungarica</name>
    <dbReference type="NCBI Taxonomy" id="1572859"/>
    <lineage>
        <taxon>Bacteria</taxon>
        <taxon>Pseudomonadati</taxon>
        <taxon>Pseudomonadota</taxon>
        <taxon>Alphaproteobacteria</taxon>
        <taxon>Hyphomicrobiales</taxon>
        <taxon>Rhizobiaceae</taxon>
        <taxon>Gellertiella</taxon>
    </lineage>
</organism>
<keyword evidence="7" id="KW-0732">Signal</keyword>
<evidence type="ECO:0000256" key="6">
    <source>
        <dbReference type="ARBA" id="ARBA00025321"/>
    </source>
</evidence>
<comment type="caution">
    <text evidence="8">The sequence shown here is derived from an EMBL/GenBank/DDBJ whole genome shotgun (WGS) entry which is preliminary data.</text>
</comment>
<evidence type="ECO:0000256" key="2">
    <source>
        <dbReference type="ARBA" id="ARBA00010270"/>
    </source>
</evidence>
<feature type="signal peptide" evidence="7">
    <location>
        <begin position="1"/>
        <end position="19"/>
    </location>
</feature>
<comment type="function">
    <text evidence="6">Has immunoglobulin-binding and hemagglutination properties, and can bind to mannose. Essential for virulence. May be involved in LPS biosynthesis or polysaccharide transport.</text>
</comment>
<evidence type="ECO:0000313" key="9">
    <source>
        <dbReference type="Proteomes" id="UP000528286"/>
    </source>
</evidence>
<reference evidence="8 9" key="1">
    <citation type="submission" date="2020-08" db="EMBL/GenBank/DDBJ databases">
        <title>Genomic Encyclopedia of Type Strains, Phase IV (KMG-IV): sequencing the most valuable type-strain genomes for metagenomic binning, comparative biology and taxonomic classification.</title>
        <authorList>
            <person name="Goeker M."/>
        </authorList>
    </citation>
    <scope>NUCLEOTIDE SEQUENCE [LARGE SCALE GENOMIC DNA]</scope>
    <source>
        <strain evidence="8 9">DSM 29853</strain>
    </source>
</reference>
<dbReference type="InterPro" id="IPR012413">
    <property type="entry name" value="BA14K"/>
</dbReference>
<comment type="similarity">
    <text evidence="2">Belongs to the BA14k family.</text>
</comment>
<dbReference type="RefSeq" id="WP_183367700.1">
    <property type="nucleotide sequence ID" value="NZ_JACIEZ010000009.1"/>
</dbReference>
<dbReference type="EMBL" id="JACIEZ010000009">
    <property type="protein sequence ID" value="MBB4066427.1"/>
    <property type="molecule type" value="Genomic_DNA"/>
</dbReference>
<keyword evidence="4" id="KW-1003">Cell membrane</keyword>
<evidence type="ECO:0000313" key="8">
    <source>
        <dbReference type="EMBL" id="MBB4066427.1"/>
    </source>
</evidence>
<dbReference type="AlphaFoldDB" id="A0A7W6NMI7"/>
<accession>A0A7W6NMI7</accession>
<dbReference type="GO" id="GO:0016020">
    <property type="term" value="C:membrane"/>
    <property type="evidence" value="ECO:0007669"/>
    <property type="project" value="UniProtKB-SubCell"/>
</dbReference>
<dbReference type="Proteomes" id="UP000528286">
    <property type="component" value="Unassembled WGS sequence"/>
</dbReference>
<sequence length="143" mass="16766">MLIRSKLAMAMALSLGILAPDMALSMPRGVTAGDDSLVVKTGGIVCDLNGCRTYETRRRIYVEPPPPPYYDDPYYYDDPPVYVRPRVQRRIYVEPPPVYRERVQVMPRAHVRWCLERYRSYNPRTDLYLARKNVYRRCISPYS</sequence>
<dbReference type="Pfam" id="PF07886">
    <property type="entry name" value="BA14K"/>
    <property type="match status" value="1"/>
</dbReference>
<keyword evidence="9" id="KW-1185">Reference proteome</keyword>
<evidence type="ECO:0000256" key="5">
    <source>
        <dbReference type="ARBA" id="ARBA00022734"/>
    </source>
</evidence>
<gene>
    <name evidence="8" type="ORF">GGR23_003642</name>
</gene>
<protein>
    <recommendedName>
        <fullName evidence="3">Lectin-like protein BA14k</fullName>
    </recommendedName>
</protein>
<evidence type="ECO:0000256" key="1">
    <source>
        <dbReference type="ARBA" id="ARBA00004167"/>
    </source>
</evidence>
<comment type="subcellular location">
    <subcellularLocation>
        <location evidence="1">Membrane</location>
        <topology evidence="1">Single-pass membrane protein</topology>
    </subcellularLocation>
</comment>